<organism evidence="2 3">
    <name type="scientific">Evansella tamaricis</name>
    <dbReference type="NCBI Taxonomy" id="2069301"/>
    <lineage>
        <taxon>Bacteria</taxon>
        <taxon>Bacillati</taxon>
        <taxon>Bacillota</taxon>
        <taxon>Bacilli</taxon>
        <taxon>Bacillales</taxon>
        <taxon>Bacillaceae</taxon>
        <taxon>Evansella</taxon>
    </lineage>
</organism>
<keyword evidence="2" id="KW-0946">Virion</keyword>
<keyword evidence="2" id="KW-0167">Capsid protein</keyword>
<name>A0ABS6JRC5_9BACI</name>
<keyword evidence="3" id="KW-1185">Reference proteome</keyword>
<comment type="caution">
    <text evidence="2">The sequence shown here is derived from an EMBL/GenBank/DDBJ whole genome shotgun (WGS) entry which is preliminary data.</text>
</comment>
<evidence type="ECO:0000256" key="1">
    <source>
        <dbReference type="SAM" id="MobiDB-lite"/>
    </source>
</evidence>
<dbReference type="InterPro" id="IPR020108">
    <property type="entry name" value="Spore_coat_CotD"/>
</dbReference>
<sequence>MFSPRPGVPAGPGAAPAGPAPTAAQYYPPRVAPARQAVRQFNVDHVVPVVHPSHTTNVVNNNWRYYHSFPHSESTVCRTTCQDFICPPRRGC</sequence>
<dbReference type="Proteomes" id="UP000784880">
    <property type="component" value="Unassembled WGS sequence"/>
</dbReference>
<accession>A0ABS6JRC5</accession>
<dbReference type="Pfam" id="PF11122">
    <property type="entry name" value="Spore-coat_CotD"/>
    <property type="match status" value="1"/>
</dbReference>
<evidence type="ECO:0000313" key="3">
    <source>
        <dbReference type="Proteomes" id="UP000784880"/>
    </source>
</evidence>
<dbReference type="RefSeq" id="WP_217069669.1">
    <property type="nucleotide sequence ID" value="NZ_JAHQCS010000186.1"/>
</dbReference>
<feature type="compositionally biased region" description="Low complexity" evidence="1">
    <location>
        <begin position="11"/>
        <end position="23"/>
    </location>
</feature>
<feature type="region of interest" description="Disordered" evidence="1">
    <location>
        <begin position="1"/>
        <end position="23"/>
    </location>
</feature>
<gene>
    <name evidence="2" type="ORF">KS419_24180</name>
</gene>
<proteinExistence type="predicted"/>
<evidence type="ECO:0000313" key="2">
    <source>
        <dbReference type="EMBL" id="MBU9714848.1"/>
    </source>
</evidence>
<protein>
    <submittedName>
        <fullName evidence="2">Spore coat protein</fullName>
    </submittedName>
</protein>
<dbReference type="EMBL" id="JAHQCS010000186">
    <property type="protein sequence ID" value="MBU9714848.1"/>
    <property type="molecule type" value="Genomic_DNA"/>
</dbReference>
<reference evidence="2 3" key="1">
    <citation type="submission" date="2021-06" db="EMBL/GenBank/DDBJ databases">
        <title>Bacillus sp. RD4P76, an endophyte from a halophyte.</title>
        <authorList>
            <person name="Sun J.-Q."/>
        </authorList>
    </citation>
    <scope>NUCLEOTIDE SEQUENCE [LARGE SCALE GENOMIC DNA]</scope>
    <source>
        <strain evidence="2 3">CGMCC 1.15917</strain>
    </source>
</reference>